<dbReference type="Pfam" id="PF00059">
    <property type="entry name" value="Lectin_C"/>
    <property type="match status" value="2"/>
</dbReference>
<evidence type="ECO:0000313" key="2">
    <source>
        <dbReference type="Ensembl" id="ENSENLP00000044298.1"/>
    </source>
</evidence>
<feature type="domain" description="C-type lectin" evidence="1">
    <location>
        <begin position="127"/>
        <end position="229"/>
    </location>
</feature>
<dbReference type="Ensembl" id="ENSENLT00000045403.1">
    <property type="protein sequence ID" value="ENSENLP00000044298.1"/>
    <property type="gene ID" value="ENSENLG00000018871.1"/>
</dbReference>
<reference evidence="2" key="1">
    <citation type="submission" date="2021-04" db="EMBL/GenBank/DDBJ databases">
        <authorList>
            <consortium name="Wellcome Sanger Institute Data Sharing"/>
        </authorList>
    </citation>
    <scope>NUCLEOTIDE SEQUENCE [LARGE SCALE GENOMIC DNA]</scope>
</reference>
<dbReference type="SMART" id="SM00034">
    <property type="entry name" value="CLECT"/>
    <property type="match status" value="2"/>
</dbReference>
<dbReference type="AlphaFoldDB" id="A0A665WJX2"/>
<dbReference type="InterPro" id="IPR016186">
    <property type="entry name" value="C-type_lectin-like/link_sf"/>
</dbReference>
<dbReference type="InParanoid" id="A0A665WJX2"/>
<keyword evidence="3" id="KW-1185">Reference proteome</keyword>
<dbReference type="FunCoup" id="A0A665WJX2">
    <property type="interactions" value="102"/>
</dbReference>
<dbReference type="Proteomes" id="UP000472264">
    <property type="component" value="Chromosome 2"/>
</dbReference>
<reference evidence="2" key="3">
    <citation type="submission" date="2025-09" db="UniProtKB">
        <authorList>
            <consortium name="Ensembl"/>
        </authorList>
    </citation>
    <scope>IDENTIFICATION</scope>
</reference>
<dbReference type="Gene3D" id="3.10.100.10">
    <property type="entry name" value="Mannose-Binding Protein A, subunit A"/>
    <property type="match status" value="2"/>
</dbReference>
<dbReference type="SUPFAM" id="SSF56436">
    <property type="entry name" value="C-type lectin-like"/>
    <property type="match status" value="2"/>
</dbReference>
<dbReference type="PANTHER" id="PTHR45784">
    <property type="entry name" value="C-TYPE LECTIN DOMAIN FAMILY 20 MEMBER A-RELATED"/>
    <property type="match status" value="1"/>
</dbReference>
<evidence type="ECO:0000313" key="3">
    <source>
        <dbReference type="Proteomes" id="UP000472264"/>
    </source>
</evidence>
<feature type="domain" description="C-type lectin" evidence="1">
    <location>
        <begin position="25"/>
        <end position="121"/>
    </location>
</feature>
<dbReference type="InterPro" id="IPR001304">
    <property type="entry name" value="C-type_lectin-like"/>
</dbReference>
<protein>
    <recommendedName>
        <fullName evidence="1">C-type lectin domain-containing protein</fullName>
    </recommendedName>
</protein>
<name>A0A665WJX2_ECHNA</name>
<evidence type="ECO:0000259" key="1">
    <source>
        <dbReference type="PROSITE" id="PS50041"/>
    </source>
</evidence>
<dbReference type="InterPro" id="IPR016187">
    <property type="entry name" value="CTDL_fold"/>
</dbReference>
<sequence>IDLVMDRTFAGTLLLLSLFAAFGKYVKIEEPMGWQQAQEHCRTQYTDLAPISSYRDIARLQILAEDGNIFYWIGMRRGSEDIGKWSWSGGGEVSRHFWAEGQPDNGTQETYAAFYQGQVHDVTERDIAVFCYRVVVVREKMTWEDALDHCEEHHSNLASVASETEMMLIQRELGKITTTEHVWIGLRFIPGGWQWVDQQQLDYEAWSQDKKPTCPHLSVQCGALKAVGRPESDKRFKCEEVKRKKKNK</sequence>
<dbReference type="PROSITE" id="PS50041">
    <property type="entry name" value="C_TYPE_LECTIN_2"/>
    <property type="match status" value="2"/>
</dbReference>
<dbReference type="PANTHER" id="PTHR45784:SF8">
    <property type="entry name" value="C-TYPE MANNOSE RECEPTOR 2-RELATED"/>
    <property type="match status" value="1"/>
</dbReference>
<proteinExistence type="predicted"/>
<reference evidence="2" key="2">
    <citation type="submission" date="2025-08" db="UniProtKB">
        <authorList>
            <consortium name="Ensembl"/>
        </authorList>
    </citation>
    <scope>IDENTIFICATION</scope>
</reference>
<organism evidence="2 3">
    <name type="scientific">Echeneis naucrates</name>
    <name type="common">Live sharksucker</name>
    <dbReference type="NCBI Taxonomy" id="173247"/>
    <lineage>
        <taxon>Eukaryota</taxon>
        <taxon>Metazoa</taxon>
        <taxon>Chordata</taxon>
        <taxon>Craniata</taxon>
        <taxon>Vertebrata</taxon>
        <taxon>Euteleostomi</taxon>
        <taxon>Actinopterygii</taxon>
        <taxon>Neopterygii</taxon>
        <taxon>Teleostei</taxon>
        <taxon>Neoteleostei</taxon>
        <taxon>Acanthomorphata</taxon>
        <taxon>Carangaria</taxon>
        <taxon>Carangiformes</taxon>
        <taxon>Echeneidae</taxon>
        <taxon>Echeneis</taxon>
    </lineage>
</organism>
<dbReference type="OMA" id="VTHHIWI"/>
<accession>A0A665WJX2</accession>
<dbReference type="CDD" id="cd00037">
    <property type="entry name" value="CLECT"/>
    <property type="match status" value="1"/>
</dbReference>